<dbReference type="PROSITE" id="PS51257">
    <property type="entry name" value="PROKAR_LIPOPROTEIN"/>
    <property type="match status" value="1"/>
</dbReference>
<feature type="chain" id="PRO_5026180829" evidence="1">
    <location>
        <begin position="19"/>
        <end position="216"/>
    </location>
</feature>
<dbReference type="Proteomes" id="UP000501168">
    <property type="component" value="Chromosome"/>
</dbReference>
<dbReference type="EMBL" id="CP050253">
    <property type="protein sequence ID" value="QIQ21924.1"/>
    <property type="molecule type" value="Genomic_DNA"/>
</dbReference>
<reference evidence="2 3" key="1">
    <citation type="submission" date="2020-03" db="EMBL/GenBank/DDBJ databases">
        <title>Complete genome sequence of Orbus sp. IPMB12 (BCRC 80908).</title>
        <authorList>
            <person name="Lo W.-S."/>
            <person name="Chang T.-H."/>
            <person name="Kuo C.-H."/>
        </authorList>
    </citation>
    <scope>NUCLEOTIDE SEQUENCE [LARGE SCALE GENOMIC DNA]</scope>
    <source>
        <strain evidence="2 3">IPMB12</strain>
    </source>
</reference>
<evidence type="ECO:0000313" key="3">
    <source>
        <dbReference type="Proteomes" id="UP000501168"/>
    </source>
</evidence>
<name>A0A6G9IE05_9GAMM</name>
<evidence type="ECO:0000313" key="2">
    <source>
        <dbReference type="EMBL" id="QIQ21924.1"/>
    </source>
</evidence>
<dbReference type="KEGG" id="orb:IPMB12_09685"/>
<sequence>MLKKSVIVIASATSLLLAACSADQRYKREVNGDDTYLETPALKPLVAADGVQLPANRGDYYVYTATTQGETGRNVDIRPPSQPIAAIDDSVANYRRGVASLDAPAQPALMPKIVSVLQSMNIPFSGDASSQQLNVGPYFVNRADEEIPYEAAYTVRNTSNGMRQYLTVELSSLSKQTVPVESSIDTQRYTVDFFNMLVIEIKKRDSIDYNAGIVVP</sequence>
<dbReference type="FunCoup" id="A0A6G9IE05">
    <property type="interactions" value="47"/>
</dbReference>
<evidence type="ECO:0000256" key="1">
    <source>
        <dbReference type="SAM" id="SignalP"/>
    </source>
</evidence>
<keyword evidence="3" id="KW-1185">Reference proteome</keyword>
<dbReference type="AlphaFoldDB" id="A0A6G9IE05"/>
<keyword evidence="1" id="KW-0732">Signal</keyword>
<feature type="signal peptide" evidence="1">
    <location>
        <begin position="1"/>
        <end position="18"/>
    </location>
</feature>
<proteinExistence type="predicted"/>
<organism evidence="2 3">
    <name type="scientific">Zophobihabitans entericus</name>
    <dbReference type="NCBI Taxonomy" id="1635327"/>
    <lineage>
        <taxon>Bacteria</taxon>
        <taxon>Pseudomonadati</taxon>
        <taxon>Pseudomonadota</taxon>
        <taxon>Gammaproteobacteria</taxon>
        <taxon>Orbales</taxon>
        <taxon>Orbaceae</taxon>
        <taxon>Zophobihabitans</taxon>
    </lineage>
</organism>
<dbReference type="InParanoid" id="A0A6G9IE05"/>
<dbReference type="Gene3D" id="3.30.530.50">
    <property type="match status" value="1"/>
</dbReference>
<protein>
    <submittedName>
        <fullName evidence="2">Outer membrane protein assembly factor BamC</fullName>
    </submittedName>
</protein>
<gene>
    <name evidence="2" type="primary">bamC</name>
    <name evidence="2" type="ORF">IPMB12_09685</name>
</gene>
<dbReference type="Pfam" id="PF06804">
    <property type="entry name" value="Lipoprotein_18"/>
    <property type="match status" value="1"/>
</dbReference>
<dbReference type="InterPro" id="IPR010653">
    <property type="entry name" value="NlpB/DapX"/>
</dbReference>
<accession>A0A6G9IE05</accession>
<dbReference type="RefSeq" id="WP_166917192.1">
    <property type="nucleotide sequence ID" value="NZ_CP050253.1"/>
</dbReference>